<dbReference type="EMBL" id="CP139960">
    <property type="protein sequence ID" value="WQD36543.1"/>
    <property type="molecule type" value="Genomic_DNA"/>
</dbReference>
<feature type="domain" description="GH16" evidence="3">
    <location>
        <begin position="17"/>
        <end position="258"/>
    </location>
</feature>
<feature type="signal peptide" evidence="2">
    <location>
        <begin position="1"/>
        <end position="19"/>
    </location>
</feature>
<evidence type="ECO:0000256" key="2">
    <source>
        <dbReference type="SAM" id="SignalP"/>
    </source>
</evidence>
<keyword evidence="4" id="KW-0378">Hydrolase</keyword>
<sequence length="258" mass="29727">MKRLLTLSALSLLAITSIAQQAPRKLVWSDEFNYKGLPDSTKWDYDLGSKNGWGNNELQYYTKDKKNARVEKGHLIIEARKEKIENLNYTSARLVTKGKASWSQGRIEVRAKLPAGRGSWPAIWMLAENMKQWPDDGEIDIMEHVGYDPGWVHGSIHSKRYNHVISTQKTAKTFVADFSKTFHVYSVEWDQKHLTVLIDGRPFFSFTNEQKGYEYWPFDNKMSLILNIAVGGNWGGQKGVDDSIFPLKMEIDYVRVYQ</sequence>
<reference evidence="4 5" key="1">
    <citation type="submission" date="2023-12" db="EMBL/GenBank/DDBJ databases">
        <title>Genome sequencing and assembly of bacterial species from a model synthetic community.</title>
        <authorList>
            <person name="Hogle S.L."/>
        </authorList>
    </citation>
    <scope>NUCLEOTIDE SEQUENCE [LARGE SCALE GENOMIC DNA]</scope>
    <source>
        <strain evidence="4 5">HAMBI_3031</strain>
    </source>
</reference>
<dbReference type="CDD" id="cd08023">
    <property type="entry name" value="GH16_laminarinase_like"/>
    <property type="match status" value="1"/>
</dbReference>
<dbReference type="PANTHER" id="PTHR10963:SF55">
    <property type="entry name" value="GLYCOSIDE HYDROLASE FAMILY 16 PROTEIN"/>
    <property type="match status" value="1"/>
</dbReference>
<organism evidence="4 5">
    <name type="scientific">Niabella yanshanensis</name>
    <dbReference type="NCBI Taxonomy" id="577386"/>
    <lineage>
        <taxon>Bacteria</taxon>
        <taxon>Pseudomonadati</taxon>
        <taxon>Bacteroidota</taxon>
        <taxon>Chitinophagia</taxon>
        <taxon>Chitinophagales</taxon>
        <taxon>Chitinophagaceae</taxon>
        <taxon>Niabella</taxon>
    </lineage>
</organism>
<name>A0ABZ0VZU8_9BACT</name>
<keyword evidence="2" id="KW-0732">Signal</keyword>
<protein>
    <submittedName>
        <fullName evidence="4">Glycoside hydrolase family 16 protein</fullName>
    </submittedName>
</protein>
<dbReference type="PROSITE" id="PS51762">
    <property type="entry name" value="GH16_2"/>
    <property type="match status" value="1"/>
</dbReference>
<dbReference type="InterPro" id="IPR000757">
    <property type="entry name" value="Beta-glucanase-like"/>
</dbReference>
<feature type="chain" id="PRO_5045977326" evidence="2">
    <location>
        <begin position="20"/>
        <end position="258"/>
    </location>
</feature>
<evidence type="ECO:0000256" key="1">
    <source>
        <dbReference type="ARBA" id="ARBA00006865"/>
    </source>
</evidence>
<dbReference type="InterPro" id="IPR050546">
    <property type="entry name" value="Glycosyl_Hydrlase_16"/>
</dbReference>
<dbReference type="Pfam" id="PF00722">
    <property type="entry name" value="Glyco_hydro_16"/>
    <property type="match status" value="1"/>
</dbReference>
<dbReference type="InterPro" id="IPR013320">
    <property type="entry name" value="ConA-like_dom_sf"/>
</dbReference>
<comment type="similarity">
    <text evidence="1">Belongs to the glycosyl hydrolase 16 family.</text>
</comment>
<evidence type="ECO:0000313" key="4">
    <source>
        <dbReference type="EMBL" id="WQD36543.1"/>
    </source>
</evidence>
<proteinExistence type="inferred from homology"/>
<dbReference type="Proteomes" id="UP001325680">
    <property type="component" value="Chromosome"/>
</dbReference>
<evidence type="ECO:0000259" key="3">
    <source>
        <dbReference type="PROSITE" id="PS51762"/>
    </source>
</evidence>
<gene>
    <name evidence="4" type="ORF">U0035_12785</name>
</gene>
<accession>A0ABZ0VZU8</accession>
<dbReference type="RefSeq" id="WP_114790170.1">
    <property type="nucleotide sequence ID" value="NZ_CP139960.1"/>
</dbReference>
<evidence type="ECO:0000313" key="5">
    <source>
        <dbReference type="Proteomes" id="UP001325680"/>
    </source>
</evidence>
<dbReference type="SUPFAM" id="SSF49899">
    <property type="entry name" value="Concanavalin A-like lectins/glucanases"/>
    <property type="match status" value="1"/>
</dbReference>
<dbReference type="GO" id="GO:0016787">
    <property type="term" value="F:hydrolase activity"/>
    <property type="evidence" value="ECO:0007669"/>
    <property type="project" value="UniProtKB-KW"/>
</dbReference>
<dbReference type="Gene3D" id="2.60.120.200">
    <property type="match status" value="1"/>
</dbReference>
<dbReference type="PANTHER" id="PTHR10963">
    <property type="entry name" value="GLYCOSYL HYDROLASE-RELATED"/>
    <property type="match status" value="1"/>
</dbReference>
<keyword evidence="5" id="KW-1185">Reference proteome</keyword>